<comment type="caution">
    <text evidence="6">The sequence shown here is derived from an EMBL/GenBank/DDBJ whole genome shotgun (WGS) entry which is preliminary data.</text>
</comment>
<evidence type="ECO:0000313" key="6">
    <source>
        <dbReference type="EMBL" id="KAI5961929.1"/>
    </source>
</evidence>
<dbReference type="AlphaFoldDB" id="A0AAD5FZS6"/>
<feature type="domain" description="Small-subunit processome Utp12" evidence="5">
    <location>
        <begin position="441"/>
        <end position="543"/>
    </location>
</feature>
<dbReference type="SUPFAM" id="SSF50978">
    <property type="entry name" value="WD40 repeat-like"/>
    <property type="match status" value="1"/>
</dbReference>
<comment type="subcellular location">
    <subcellularLocation>
        <location evidence="1">Nucleus</location>
    </subcellularLocation>
</comment>
<comment type="similarity">
    <text evidence="3">Belongs to the UTP5 family.</text>
</comment>
<dbReference type="InterPro" id="IPR052414">
    <property type="entry name" value="U3_snoRNA-assoc_WDR"/>
</dbReference>
<dbReference type="GO" id="GO:0032040">
    <property type="term" value="C:small-subunit processome"/>
    <property type="evidence" value="ECO:0007669"/>
    <property type="project" value="UniProtKB-ARBA"/>
</dbReference>
<dbReference type="GO" id="GO:0000462">
    <property type="term" value="P:maturation of SSU-rRNA from tricistronic rRNA transcript (SSU-rRNA, 5.8S rRNA, LSU-rRNA)"/>
    <property type="evidence" value="ECO:0007669"/>
    <property type="project" value="TreeGrafter"/>
</dbReference>
<feature type="compositionally biased region" description="Acidic residues" evidence="4">
    <location>
        <begin position="617"/>
        <end position="627"/>
    </location>
</feature>
<evidence type="ECO:0000256" key="4">
    <source>
        <dbReference type="SAM" id="MobiDB-lite"/>
    </source>
</evidence>
<dbReference type="InterPro" id="IPR015943">
    <property type="entry name" value="WD40/YVTN_repeat-like_dom_sf"/>
</dbReference>
<accession>A0AAD5FZS6</accession>
<dbReference type="InterPro" id="IPR007148">
    <property type="entry name" value="SSU_processome_Utp12"/>
</dbReference>
<sequence length="627" mass="69760">MPGPILHSKFDSKNAHLASAILSLDTHQVQVKSVHPSQASLNTAFNLDKSNKVSNLAWISISQDSVELLALCLENGSILIYSPYTNDIISELTTPANVAVLDFHYSKVTKTAWSCDVQGGIYEWDVISYKLLRSFKMNEFVESVESINRISSCIFNSEPHLLLASNSICLYNLKTKEVSKTFPGHIQPINSIVSLQDGMFLTSAKGDRFINLYELNKTTTKAIFVAQDAVVSLAIGSNSRESVLAAIVENGSVEVFNGPLSDANLPVATPSRKKRKQVGAITHSANSTIKLARSPAESKNPQDLNLVINAITVQDDSLLFTWLESGTIPFFDSVKWTESGNYLLRQSKTIIKNKADLKPSHSASEHGHDVAASKLYNESHAVVNDGTSLADIDDESDEETLAEKFDKLAMNKQQPQRKRKLEENRNGISLSIILSQALQNNDHSLLETVLQTRDPQSIQNTISRLNPYSSVILLDRLSERIQRQSSRFTQLNYWLKWILVIHGSVIASLPNLNSKLYSLHSVLAKKSDTLPRLLELQGRLNLLYDQSSLKQASKEPELEEGEEEVEYIEDLDDAQFNGEIDVDIDDEASEESDMSGEEDDYEEEDDDGEKEQIASIEDLENASDVEI</sequence>
<feature type="region of interest" description="Disordered" evidence="4">
    <location>
        <begin position="570"/>
        <end position="627"/>
    </location>
</feature>
<reference evidence="6 7" key="1">
    <citation type="journal article" date="2022" name="DNA Res.">
        <title>Genome analysis of five recently described species of the CUG-Ser clade uncovers Candida theae as a new hybrid lineage with pathogenic potential in the Candida parapsilosis species complex.</title>
        <authorList>
            <person name="Mixao V."/>
            <person name="Del Olmo V."/>
            <person name="Hegedusova E."/>
            <person name="Saus E."/>
            <person name="Pryszcz L."/>
            <person name="Cillingova A."/>
            <person name="Nosek J."/>
            <person name="Gabaldon T."/>
        </authorList>
    </citation>
    <scope>NUCLEOTIDE SEQUENCE [LARGE SCALE GENOMIC DNA]</scope>
    <source>
        <strain evidence="6 7">CBS 12239</strain>
    </source>
</reference>
<keyword evidence="7" id="KW-1185">Reference proteome</keyword>
<dbReference type="PANTHER" id="PTHR44267">
    <property type="entry name" value="WD REPEAT-CONTAINING PROTEIN 43"/>
    <property type="match status" value="1"/>
</dbReference>
<dbReference type="RefSeq" id="XP_051609903.1">
    <property type="nucleotide sequence ID" value="XM_051750774.1"/>
</dbReference>
<dbReference type="Proteomes" id="UP001204833">
    <property type="component" value="Unassembled WGS sequence"/>
</dbReference>
<evidence type="ECO:0000313" key="7">
    <source>
        <dbReference type="Proteomes" id="UP001204833"/>
    </source>
</evidence>
<evidence type="ECO:0000256" key="3">
    <source>
        <dbReference type="ARBA" id="ARBA00038335"/>
    </source>
</evidence>
<dbReference type="EMBL" id="JAIHNG010000070">
    <property type="protein sequence ID" value="KAI5961929.1"/>
    <property type="molecule type" value="Genomic_DNA"/>
</dbReference>
<evidence type="ECO:0000256" key="1">
    <source>
        <dbReference type="ARBA" id="ARBA00004123"/>
    </source>
</evidence>
<evidence type="ECO:0000259" key="5">
    <source>
        <dbReference type="Pfam" id="PF04003"/>
    </source>
</evidence>
<proteinExistence type="inferred from homology"/>
<dbReference type="GeneID" id="76149616"/>
<gene>
    <name evidence="6" type="ORF">KGF57_001557</name>
</gene>
<evidence type="ECO:0000256" key="2">
    <source>
        <dbReference type="ARBA" id="ARBA00023242"/>
    </source>
</evidence>
<dbReference type="PANTHER" id="PTHR44267:SF1">
    <property type="entry name" value="WD REPEAT-CONTAINING PROTEIN 43"/>
    <property type="match status" value="1"/>
</dbReference>
<keyword evidence="2" id="KW-0539">Nucleus</keyword>
<dbReference type="Pfam" id="PF04003">
    <property type="entry name" value="Utp12"/>
    <property type="match status" value="1"/>
</dbReference>
<organism evidence="6 7">
    <name type="scientific">Candida theae</name>
    <dbReference type="NCBI Taxonomy" id="1198502"/>
    <lineage>
        <taxon>Eukaryota</taxon>
        <taxon>Fungi</taxon>
        <taxon>Dikarya</taxon>
        <taxon>Ascomycota</taxon>
        <taxon>Saccharomycotina</taxon>
        <taxon>Pichiomycetes</taxon>
        <taxon>Debaryomycetaceae</taxon>
        <taxon>Candida/Lodderomyces clade</taxon>
        <taxon>Candida</taxon>
    </lineage>
</organism>
<protein>
    <submittedName>
        <fullName evidence="6">UTP5</fullName>
    </submittedName>
</protein>
<name>A0AAD5FZS6_9ASCO</name>
<dbReference type="InterPro" id="IPR036322">
    <property type="entry name" value="WD40_repeat_dom_sf"/>
</dbReference>
<dbReference type="Gene3D" id="2.130.10.10">
    <property type="entry name" value="YVTN repeat-like/Quinoprotein amine dehydrogenase"/>
    <property type="match status" value="1"/>
</dbReference>
<feature type="compositionally biased region" description="Acidic residues" evidence="4">
    <location>
        <begin position="580"/>
        <end position="609"/>
    </location>
</feature>